<keyword evidence="4" id="KW-1185">Reference proteome</keyword>
<evidence type="ECO:0000256" key="1">
    <source>
        <dbReference type="SAM" id="Phobius"/>
    </source>
</evidence>
<feature type="transmembrane region" description="Helical" evidence="1">
    <location>
        <begin position="126"/>
        <end position="145"/>
    </location>
</feature>
<feature type="transmembrane region" description="Helical" evidence="1">
    <location>
        <begin position="235"/>
        <end position="256"/>
    </location>
</feature>
<feature type="transmembrane region" description="Helical" evidence="1">
    <location>
        <begin position="43"/>
        <end position="60"/>
    </location>
</feature>
<reference evidence="3 4" key="1">
    <citation type="submission" date="2023-07" db="EMBL/GenBank/DDBJ databases">
        <title>Sorghum-associated microbial communities from plants grown in Nebraska, USA.</title>
        <authorList>
            <person name="Schachtman D."/>
        </authorList>
    </citation>
    <scope>NUCLEOTIDE SEQUENCE [LARGE SCALE GENOMIC DNA]</scope>
    <source>
        <strain evidence="3 4">CC351</strain>
    </source>
</reference>
<evidence type="ECO:0000259" key="2">
    <source>
        <dbReference type="Pfam" id="PF01757"/>
    </source>
</evidence>
<name>A0ABT9SHV6_9FLAO</name>
<keyword evidence="1" id="KW-0812">Transmembrane</keyword>
<feature type="transmembrane region" description="Helical" evidence="1">
    <location>
        <begin position="296"/>
        <end position="317"/>
    </location>
</feature>
<evidence type="ECO:0000313" key="4">
    <source>
        <dbReference type="Proteomes" id="UP001235513"/>
    </source>
</evidence>
<organism evidence="3 4">
    <name type="scientific">Chryseobacterium lathyri</name>
    <dbReference type="NCBI Taxonomy" id="395933"/>
    <lineage>
        <taxon>Bacteria</taxon>
        <taxon>Pseudomonadati</taxon>
        <taxon>Bacteroidota</taxon>
        <taxon>Flavobacteriia</taxon>
        <taxon>Flavobacteriales</taxon>
        <taxon>Weeksellaceae</taxon>
        <taxon>Chryseobacterium group</taxon>
        <taxon>Chryseobacterium</taxon>
    </lineage>
</organism>
<feature type="transmembrane region" description="Helical" evidence="1">
    <location>
        <begin position="212"/>
        <end position="229"/>
    </location>
</feature>
<dbReference type="PANTHER" id="PTHR23028:SF53">
    <property type="entry name" value="ACYL_TRANSF_3 DOMAIN-CONTAINING PROTEIN"/>
    <property type="match status" value="1"/>
</dbReference>
<dbReference type="InterPro" id="IPR002656">
    <property type="entry name" value="Acyl_transf_3_dom"/>
</dbReference>
<dbReference type="Proteomes" id="UP001235513">
    <property type="component" value="Unassembled WGS sequence"/>
</dbReference>
<dbReference type="InterPro" id="IPR050879">
    <property type="entry name" value="Acyltransferase_3"/>
</dbReference>
<dbReference type="EMBL" id="JAUSRL010000001">
    <property type="protein sequence ID" value="MDP9958421.1"/>
    <property type="molecule type" value="Genomic_DNA"/>
</dbReference>
<gene>
    <name evidence="3" type="ORF">J2T04_000288</name>
</gene>
<accession>A0ABT9SHV6</accession>
<dbReference type="PANTHER" id="PTHR23028">
    <property type="entry name" value="ACETYLTRANSFERASE"/>
    <property type="match status" value="1"/>
</dbReference>
<sequence length="331" mass="38654">MKLNNLQIIRGISALLVCCFHFRGCINFENIQLGDILFGKGNIGVPVFFVISGFIMTFTTRKLDLSTNISKEITLFYKRRIIRIVPLYYLLTFIWMAIGGSFLLYFDPGTVSRLIYSVLFLPQNNTFPVLYVGWSLNFEMFFYLVFGVSLLFKKKRYYFIIAFFIFTYILGLLFTFKNAYLLMVTNFSNLFFVLGIIFALLLDKVSIPKNKAILISVIGIVSFVVYLFTPAINNHFLKLLVVALFVLSFLLFDYTLRLKGNRFLVFLGDISYSLYLVHPFVELYFRKFKVDGYFNIPYFIFKIIIAIVVAAFFYYLVEKKITKYLKLKLNA</sequence>
<keyword evidence="1" id="KW-1133">Transmembrane helix</keyword>
<feature type="transmembrane region" description="Helical" evidence="1">
    <location>
        <begin position="180"/>
        <end position="200"/>
    </location>
</feature>
<proteinExistence type="predicted"/>
<comment type="caution">
    <text evidence="3">The sequence shown here is derived from an EMBL/GenBank/DDBJ whole genome shotgun (WGS) entry which is preliminary data.</text>
</comment>
<feature type="transmembrane region" description="Helical" evidence="1">
    <location>
        <begin position="263"/>
        <end position="281"/>
    </location>
</feature>
<dbReference type="RefSeq" id="WP_306840515.1">
    <property type="nucleotide sequence ID" value="NZ_JAUSRL010000001.1"/>
</dbReference>
<feature type="transmembrane region" description="Helical" evidence="1">
    <location>
        <begin position="157"/>
        <end position="174"/>
    </location>
</feature>
<protein>
    <submittedName>
        <fullName evidence="3">Peptidoglycan/LPS O-acetylase OafA/YrhL</fullName>
    </submittedName>
</protein>
<dbReference type="Pfam" id="PF01757">
    <property type="entry name" value="Acyl_transf_3"/>
    <property type="match status" value="1"/>
</dbReference>
<evidence type="ECO:0000313" key="3">
    <source>
        <dbReference type="EMBL" id="MDP9958421.1"/>
    </source>
</evidence>
<keyword evidence="1" id="KW-0472">Membrane</keyword>
<feature type="domain" description="Acyltransferase 3" evidence="2">
    <location>
        <begin position="5"/>
        <end position="314"/>
    </location>
</feature>
<feature type="transmembrane region" description="Helical" evidence="1">
    <location>
        <begin position="81"/>
        <end position="106"/>
    </location>
</feature>